<dbReference type="CDD" id="cd00371">
    <property type="entry name" value="HMA"/>
    <property type="match status" value="1"/>
</dbReference>
<evidence type="ECO:0000256" key="11">
    <source>
        <dbReference type="ARBA" id="ARBA00046351"/>
    </source>
</evidence>
<dbReference type="EMBL" id="UYRS01018467">
    <property type="protein sequence ID" value="VDK36093.1"/>
    <property type="molecule type" value="Genomic_DNA"/>
</dbReference>
<comment type="function">
    <text evidence="7">Binds and deliver cytosolic copper to the copper ATPase proteins. May be important in cellular antioxidant defense.</text>
</comment>
<evidence type="ECO:0000256" key="3">
    <source>
        <dbReference type="ARBA" id="ARBA00022796"/>
    </source>
</evidence>
<evidence type="ECO:0000259" key="12">
    <source>
        <dbReference type="PROSITE" id="PS50846"/>
    </source>
</evidence>
<gene>
    <name evidence="13" type="ORF">TASK_LOCUS6075</name>
</gene>
<dbReference type="GO" id="GO:0016531">
    <property type="term" value="F:copper chaperone activity"/>
    <property type="evidence" value="ECO:0007669"/>
    <property type="project" value="TreeGrafter"/>
</dbReference>
<evidence type="ECO:0000256" key="4">
    <source>
        <dbReference type="ARBA" id="ARBA00023008"/>
    </source>
</evidence>
<dbReference type="WBParaSite" id="TASK_0000607401-mRNA-1">
    <property type="protein sequence ID" value="TASK_0000607401-mRNA-1"/>
    <property type="gene ID" value="TASK_0000607401"/>
</dbReference>
<comment type="subunit">
    <text evidence="11">Homodimer. Interacts with ATP7B. Interacts with ATP7A. Interacts (via dimer form) with SLC31A1 (via C-terminal domain); this interaction improves ATOX1 stability and controls intracellular Cu(I) levels.</text>
</comment>
<evidence type="ECO:0000313" key="13">
    <source>
        <dbReference type="EMBL" id="VDK36093.1"/>
    </source>
</evidence>
<sequence length="59" mass="6351">MTCEGCANAVKRVLSKLGSDVSSVHTDVDKNIVTVTSTLPEKTILETLQKTSKPVKVIH</sequence>
<keyword evidence="5" id="KW-0406">Ion transport</keyword>
<evidence type="ECO:0000256" key="6">
    <source>
        <dbReference type="ARBA" id="ARBA00023186"/>
    </source>
</evidence>
<keyword evidence="6" id="KW-0143">Chaperone</keyword>
<feature type="domain" description="HMA" evidence="12">
    <location>
        <begin position="1"/>
        <end position="56"/>
    </location>
</feature>
<dbReference type="STRING" id="60517.A0A0R3W749"/>
<accession>A0A0R3W749</accession>
<keyword evidence="14" id="KW-1185">Reference proteome</keyword>
<keyword evidence="2" id="KW-0479">Metal-binding</keyword>
<dbReference type="AlphaFoldDB" id="A0A0R3W749"/>
<evidence type="ECO:0000256" key="10">
    <source>
        <dbReference type="ARBA" id="ARBA00043201"/>
    </source>
</evidence>
<dbReference type="GO" id="GO:0046872">
    <property type="term" value="F:metal ion binding"/>
    <property type="evidence" value="ECO:0007669"/>
    <property type="project" value="UniProtKB-KW"/>
</dbReference>
<dbReference type="InterPro" id="IPR006121">
    <property type="entry name" value="HMA_dom"/>
</dbReference>
<evidence type="ECO:0000256" key="7">
    <source>
        <dbReference type="ARBA" id="ARBA00037651"/>
    </source>
</evidence>
<evidence type="ECO:0000313" key="14">
    <source>
        <dbReference type="Proteomes" id="UP000282613"/>
    </source>
</evidence>
<dbReference type="PANTHER" id="PTHR46365:SF1">
    <property type="entry name" value="COPPER TRANSPORT PROTEIN ATOX1"/>
    <property type="match status" value="1"/>
</dbReference>
<name>A0A0R3W749_TAEAS</name>
<dbReference type="OrthoDB" id="689350at2759"/>
<reference evidence="13 14" key="2">
    <citation type="submission" date="2018-11" db="EMBL/GenBank/DDBJ databases">
        <authorList>
            <consortium name="Pathogen Informatics"/>
        </authorList>
    </citation>
    <scope>NUCLEOTIDE SEQUENCE [LARGE SCALE GENOMIC DNA]</scope>
</reference>
<evidence type="ECO:0000256" key="9">
    <source>
        <dbReference type="ARBA" id="ARBA00040962"/>
    </source>
</evidence>
<dbReference type="Proteomes" id="UP000282613">
    <property type="component" value="Unassembled WGS sequence"/>
</dbReference>
<dbReference type="SUPFAM" id="SSF55008">
    <property type="entry name" value="HMA, heavy metal-associated domain"/>
    <property type="match status" value="1"/>
</dbReference>
<evidence type="ECO:0000256" key="1">
    <source>
        <dbReference type="ARBA" id="ARBA00022448"/>
    </source>
</evidence>
<keyword evidence="1" id="KW-0813">Transport</keyword>
<dbReference type="GO" id="GO:0006825">
    <property type="term" value="P:copper ion transport"/>
    <property type="evidence" value="ECO:0007669"/>
    <property type="project" value="UniProtKB-KW"/>
</dbReference>
<dbReference type="InterPro" id="IPR036163">
    <property type="entry name" value="HMA_dom_sf"/>
</dbReference>
<dbReference type="PROSITE" id="PS50846">
    <property type="entry name" value="HMA_2"/>
    <property type="match status" value="1"/>
</dbReference>
<evidence type="ECO:0000256" key="2">
    <source>
        <dbReference type="ARBA" id="ARBA00022723"/>
    </source>
</evidence>
<dbReference type="GO" id="GO:0005829">
    <property type="term" value="C:cytosol"/>
    <property type="evidence" value="ECO:0007669"/>
    <property type="project" value="TreeGrafter"/>
</dbReference>
<evidence type="ECO:0000256" key="8">
    <source>
        <dbReference type="ARBA" id="ARBA00038171"/>
    </source>
</evidence>
<dbReference type="PANTHER" id="PTHR46365">
    <property type="entry name" value="COPPER TRANSPORT PROTEIN ATOX1"/>
    <property type="match status" value="1"/>
</dbReference>
<dbReference type="Gene3D" id="3.30.70.100">
    <property type="match status" value="1"/>
</dbReference>
<reference evidence="15" key="1">
    <citation type="submission" date="2017-02" db="UniProtKB">
        <authorList>
            <consortium name="WormBaseParasite"/>
        </authorList>
    </citation>
    <scope>IDENTIFICATION</scope>
</reference>
<keyword evidence="3" id="KW-0187">Copper transport</keyword>
<comment type="similarity">
    <text evidence="8">Belongs to the ATX1 family.</text>
</comment>
<evidence type="ECO:0000313" key="15">
    <source>
        <dbReference type="WBParaSite" id="TASK_0000607401-mRNA-1"/>
    </source>
</evidence>
<dbReference type="InterPro" id="IPR051881">
    <property type="entry name" value="Copper_transport_ATOX1-like"/>
</dbReference>
<organism evidence="15">
    <name type="scientific">Taenia asiatica</name>
    <name type="common">Asian tapeworm</name>
    <dbReference type="NCBI Taxonomy" id="60517"/>
    <lineage>
        <taxon>Eukaryota</taxon>
        <taxon>Metazoa</taxon>
        <taxon>Spiralia</taxon>
        <taxon>Lophotrochozoa</taxon>
        <taxon>Platyhelminthes</taxon>
        <taxon>Cestoda</taxon>
        <taxon>Eucestoda</taxon>
        <taxon>Cyclophyllidea</taxon>
        <taxon>Taeniidae</taxon>
        <taxon>Taenia</taxon>
    </lineage>
</organism>
<protein>
    <recommendedName>
        <fullName evidence="9">Copper transport protein ATOX1</fullName>
    </recommendedName>
    <alternativeName>
        <fullName evidence="10">Metal transport protein ATX1</fullName>
    </alternativeName>
</protein>
<keyword evidence="4" id="KW-0186">Copper</keyword>
<proteinExistence type="inferred from homology"/>
<dbReference type="Pfam" id="PF00403">
    <property type="entry name" value="HMA"/>
    <property type="match status" value="1"/>
</dbReference>
<evidence type="ECO:0000256" key="5">
    <source>
        <dbReference type="ARBA" id="ARBA00023065"/>
    </source>
</evidence>